<dbReference type="GO" id="GO:0005739">
    <property type="term" value="C:mitochondrion"/>
    <property type="evidence" value="ECO:0007669"/>
    <property type="project" value="UniProtKB-SubCell"/>
</dbReference>
<organism evidence="2 3">
    <name type="scientific">Lachancea lanzarotensis</name>
    <dbReference type="NCBI Taxonomy" id="1245769"/>
    <lineage>
        <taxon>Eukaryota</taxon>
        <taxon>Fungi</taxon>
        <taxon>Dikarya</taxon>
        <taxon>Ascomycota</taxon>
        <taxon>Saccharomycotina</taxon>
        <taxon>Saccharomycetes</taxon>
        <taxon>Saccharomycetales</taxon>
        <taxon>Saccharomycetaceae</taxon>
        <taxon>Lachancea</taxon>
    </lineage>
</organism>
<protein>
    <submittedName>
        <fullName evidence="2">LALA0S01e02872g1_1</fullName>
    </submittedName>
</protein>
<gene>
    <name evidence="2" type="ORF">LALA0_S01e02872g</name>
</gene>
<name>A0A0C7N0R2_9SACH</name>
<dbReference type="GeneID" id="34683465"/>
<dbReference type="Pfam" id="PF13041">
    <property type="entry name" value="PPR_2"/>
    <property type="match status" value="1"/>
</dbReference>
<reference evidence="2 3" key="1">
    <citation type="submission" date="2014-12" db="EMBL/GenBank/DDBJ databases">
        <authorList>
            <person name="Neuveglise Cecile"/>
        </authorList>
    </citation>
    <scope>NUCLEOTIDE SEQUENCE [LARGE SCALE GENOMIC DNA]</scope>
    <source>
        <strain evidence="2 3">CBS 12615</strain>
    </source>
</reference>
<evidence type="ECO:0000256" key="1">
    <source>
        <dbReference type="ARBA" id="ARBA00004173"/>
    </source>
</evidence>
<evidence type="ECO:0000313" key="3">
    <source>
        <dbReference type="Proteomes" id="UP000054304"/>
    </source>
</evidence>
<dbReference type="EMBL" id="LN736360">
    <property type="protein sequence ID" value="CEP60092.1"/>
    <property type="molecule type" value="Genomic_DNA"/>
</dbReference>
<dbReference type="RefSeq" id="XP_022626337.1">
    <property type="nucleotide sequence ID" value="XM_022774218.1"/>
</dbReference>
<dbReference type="InterPro" id="IPR002885">
    <property type="entry name" value="PPR_rpt"/>
</dbReference>
<dbReference type="InterPro" id="IPR011990">
    <property type="entry name" value="TPR-like_helical_dom_sf"/>
</dbReference>
<dbReference type="Proteomes" id="UP000054304">
    <property type="component" value="Unassembled WGS sequence"/>
</dbReference>
<evidence type="ECO:0000313" key="2">
    <source>
        <dbReference type="EMBL" id="CEP60092.1"/>
    </source>
</evidence>
<sequence>MNQGSFRIGTRQFHVSCSLFGSQLRNKLKHFERQNKVIRRTPVEQEREAARQRLKLRKLNKTAYSKQHAEHILKNKYKVSDASLTASTLGPTSSSDVQFLKLAHDKRMQFTILGITGEQLRDSKLVAGDVSKFLARGQLEKAVFLARLAKSRGIVGMNKIMEHFCRKLQDGKSAIDLYIWRKKWGIPPNEFTATILLDGLAKSREPLADKQAQRVLKISMQLIDNNSMNLIEFNAALNALLNSRDQECVFQLFDARPKGLVSDAITYTTLLRSAAKISSDDLCLQRVDAIMATVPKRFLDAQLMHDYCRVWHCRSDKKLSSVAASAIFKYFELENISFESTIASGVTLPDLQYWDVRKRFKANGFVIELLLDNFVKNGNYVLAWKNYQELVVQKPHLLTPPAFEKVIRIVTAGFPNKCSSMALQVFEQLETRHKFNKASMFLVYKAFERQAGRKFTNENPSKASELVHNLFEFATKYEAHSSSKALDWRAWMFCWNVVRKANEKRILDKQTSQWIVNQYIDTILSGQMRLGNVSKEDFAGLRHVNIESVRFLGTVADMFKNSQQSVEPVEEGIERENFLYRRLLFRLKDRILEYVAILEGKTGVPESVEESLRQTAHKLKATRIPVAIKEAPESGILMRQEHSL</sequence>
<dbReference type="HOGENOM" id="CLU_029536_0_0_1"/>
<dbReference type="STRING" id="1245769.A0A0C7N0R2"/>
<dbReference type="PANTHER" id="PTHR45613:SF452">
    <property type="entry name" value="OS02G0582300 PROTEIN"/>
    <property type="match status" value="1"/>
</dbReference>
<dbReference type="OrthoDB" id="185373at2759"/>
<dbReference type="Gene3D" id="1.25.40.10">
    <property type="entry name" value="Tetratricopeptide repeat domain"/>
    <property type="match status" value="1"/>
</dbReference>
<dbReference type="AlphaFoldDB" id="A0A0C7N0R2"/>
<proteinExistence type="predicted"/>
<keyword evidence="3" id="KW-1185">Reference proteome</keyword>
<comment type="subcellular location">
    <subcellularLocation>
        <location evidence="1">Mitochondrion</location>
    </subcellularLocation>
</comment>
<accession>A0A0C7N0R2</accession>
<dbReference type="PANTHER" id="PTHR45613">
    <property type="entry name" value="PENTATRICOPEPTIDE REPEAT-CONTAINING PROTEIN"/>
    <property type="match status" value="1"/>
</dbReference>